<dbReference type="InterPro" id="IPR000868">
    <property type="entry name" value="Isochorismatase-like_dom"/>
</dbReference>
<organism evidence="5 6">
    <name type="scientific">Pyrenophora tritici-repentis (strain Pt-1C-BFP)</name>
    <name type="common">Wheat tan spot fungus</name>
    <name type="synonym">Drechslera tritici-repentis</name>
    <dbReference type="NCBI Taxonomy" id="426418"/>
    <lineage>
        <taxon>Eukaryota</taxon>
        <taxon>Fungi</taxon>
        <taxon>Dikarya</taxon>
        <taxon>Ascomycota</taxon>
        <taxon>Pezizomycotina</taxon>
        <taxon>Dothideomycetes</taxon>
        <taxon>Pleosporomycetidae</taxon>
        <taxon>Pleosporales</taxon>
        <taxon>Pleosporineae</taxon>
        <taxon>Pleosporaceae</taxon>
        <taxon>Pyrenophora</taxon>
    </lineage>
</organism>
<feature type="compositionally biased region" description="Basic and acidic residues" evidence="2">
    <location>
        <begin position="317"/>
        <end position="341"/>
    </location>
</feature>
<dbReference type="InParanoid" id="B2VS91"/>
<feature type="domain" description="Isochorismatase-like" evidence="3">
    <location>
        <begin position="157"/>
        <end position="273"/>
    </location>
</feature>
<protein>
    <submittedName>
        <fullName evidence="5">Isochorismatase family protein</fullName>
    </submittedName>
</protein>
<evidence type="ECO:0000259" key="4">
    <source>
        <dbReference type="Pfam" id="PF13532"/>
    </source>
</evidence>
<dbReference type="GO" id="GO:0051213">
    <property type="term" value="F:dioxygenase activity"/>
    <property type="evidence" value="ECO:0007669"/>
    <property type="project" value="InterPro"/>
</dbReference>
<dbReference type="Gene3D" id="2.60.120.590">
    <property type="entry name" value="Alpha-ketoglutarate-dependent dioxygenase AlkB-like"/>
    <property type="match status" value="1"/>
</dbReference>
<dbReference type="Proteomes" id="UP000001471">
    <property type="component" value="Unassembled WGS sequence"/>
</dbReference>
<evidence type="ECO:0000259" key="3">
    <source>
        <dbReference type="Pfam" id="PF00857"/>
    </source>
</evidence>
<dbReference type="Pfam" id="PF00857">
    <property type="entry name" value="Isochorismatase"/>
    <property type="match status" value="1"/>
</dbReference>
<comment type="similarity">
    <text evidence="1">Belongs to the isochorismatase family.</text>
</comment>
<feature type="region of interest" description="Disordered" evidence="2">
    <location>
        <begin position="288"/>
        <end position="514"/>
    </location>
</feature>
<dbReference type="eggNOG" id="ENOG502QRZN">
    <property type="taxonomic scope" value="Eukaryota"/>
</dbReference>
<dbReference type="SUPFAM" id="SSF51197">
    <property type="entry name" value="Clavaminate synthase-like"/>
    <property type="match status" value="1"/>
</dbReference>
<feature type="compositionally biased region" description="Basic and acidic residues" evidence="2">
    <location>
        <begin position="439"/>
        <end position="456"/>
    </location>
</feature>
<dbReference type="Pfam" id="PF13532">
    <property type="entry name" value="2OG-FeII_Oxy_2"/>
    <property type="match status" value="1"/>
</dbReference>
<evidence type="ECO:0000313" key="6">
    <source>
        <dbReference type="Proteomes" id="UP000001471"/>
    </source>
</evidence>
<name>B2VS91_PYRTR</name>
<accession>B2VS91</accession>
<dbReference type="STRING" id="426418.B2VS91"/>
<dbReference type="GO" id="GO:0006307">
    <property type="term" value="P:DNA alkylation repair"/>
    <property type="evidence" value="ECO:0007669"/>
    <property type="project" value="InterPro"/>
</dbReference>
<dbReference type="CDD" id="cd00299">
    <property type="entry name" value="GST_C_family"/>
    <property type="match status" value="1"/>
</dbReference>
<evidence type="ECO:0000256" key="1">
    <source>
        <dbReference type="ARBA" id="ARBA00006336"/>
    </source>
</evidence>
<dbReference type="AlphaFoldDB" id="B2VS91"/>
<dbReference type="SUPFAM" id="SSF52499">
    <property type="entry name" value="Isochorismatase-like hydrolases"/>
    <property type="match status" value="1"/>
</dbReference>
<dbReference type="PANTHER" id="PTHR31212">
    <property type="entry name" value="ALPHA-KETOGLUTARATE-DEPENDENT DIOXYGENASE ALKB HOMOLOG 3"/>
    <property type="match status" value="1"/>
</dbReference>
<feature type="domain" description="Alpha-ketoglutarate-dependent dioxygenase AlkB-like" evidence="4">
    <location>
        <begin position="565"/>
        <end position="676"/>
    </location>
</feature>
<dbReference type="EMBL" id="DS231615">
    <property type="protein sequence ID" value="EDU41155.1"/>
    <property type="molecule type" value="Genomic_DNA"/>
</dbReference>
<dbReference type="HOGENOM" id="CLU_005335_0_0_1"/>
<feature type="compositionally biased region" description="Basic residues" evidence="2">
    <location>
        <begin position="364"/>
        <end position="378"/>
    </location>
</feature>
<dbReference type="InterPro" id="IPR032854">
    <property type="entry name" value="ALKBH3"/>
</dbReference>
<dbReference type="OMA" id="KMYHLSG"/>
<gene>
    <name evidence="5" type="ORF">PTRG_01717</name>
</gene>
<feature type="compositionally biased region" description="Low complexity" evidence="2">
    <location>
        <begin position="395"/>
        <end position="409"/>
    </location>
</feature>
<feature type="compositionally biased region" description="Basic and acidic residues" evidence="2">
    <location>
        <begin position="478"/>
        <end position="492"/>
    </location>
</feature>
<evidence type="ECO:0000256" key="2">
    <source>
        <dbReference type="SAM" id="MobiDB-lite"/>
    </source>
</evidence>
<dbReference type="Gene3D" id="1.20.1050.10">
    <property type="match status" value="1"/>
</dbReference>
<dbReference type="InterPro" id="IPR027450">
    <property type="entry name" value="AlkB-like"/>
</dbReference>
<evidence type="ECO:0000313" key="5">
    <source>
        <dbReference type="EMBL" id="EDU41155.1"/>
    </source>
</evidence>
<dbReference type="SUPFAM" id="SSF47616">
    <property type="entry name" value="GST C-terminal domain-like"/>
    <property type="match status" value="1"/>
</dbReference>
<feature type="compositionally biased region" description="Basic and acidic residues" evidence="2">
    <location>
        <begin position="413"/>
        <end position="423"/>
    </location>
</feature>
<dbReference type="PANTHER" id="PTHR31212:SF5">
    <property type="entry name" value="ISOCHORISMATASE FAMILY PROTEIN FAMILY (AFU_ORTHOLOGUE AFUA_3G14500)"/>
    <property type="match status" value="1"/>
</dbReference>
<dbReference type="InterPro" id="IPR036282">
    <property type="entry name" value="Glutathione-S-Trfase_C_sf"/>
</dbReference>
<dbReference type="InterPro" id="IPR037151">
    <property type="entry name" value="AlkB-like_sf"/>
</dbReference>
<reference evidence="6" key="1">
    <citation type="journal article" date="2013" name="G3 (Bethesda)">
        <title>Comparative genomics of a plant-pathogenic fungus, Pyrenophora tritici-repentis, reveals transduplication and the impact of repeat elements on pathogenicity and population divergence.</title>
        <authorList>
            <person name="Manning V.A."/>
            <person name="Pandelova I."/>
            <person name="Dhillon B."/>
            <person name="Wilhelm L.J."/>
            <person name="Goodwin S.B."/>
            <person name="Berlin A.M."/>
            <person name="Figueroa M."/>
            <person name="Freitag M."/>
            <person name="Hane J.K."/>
            <person name="Henrissat B."/>
            <person name="Holman W.H."/>
            <person name="Kodira C.D."/>
            <person name="Martin J."/>
            <person name="Oliver R.P."/>
            <person name="Robbertse B."/>
            <person name="Schackwitz W."/>
            <person name="Schwartz D.C."/>
            <person name="Spatafora J.W."/>
            <person name="Turgeon B.G."/>
            <person name="Yandava C."/>
            <person name="Young S."/>
            <person name="Zhou S."/>
            <person name="Zeng Q."/>
            <person name="Grigoriev I.V."/>
            <person name="Ma L.-J."/>
            <person name="Ciuffetti L.M."/>
        </authorList>
    </citation>
    <scope>NUCLEOTIDE SEQUENCE [LARGE SCALE GENOMIC DNA]</scope>
    <source>
        <strain evidence="6">Pt-1C-BFP</strain>
    </source>
</reference>
<feature type="region of interest" description="Disordered" evidence="2">
    <location>
        <begin position="601"/>
        <end position="630"/>
    </location>
</feature>
<dbReference type="InterPro" id="IPR036380">
    <property type="entry name" value="Isochorismatase-like_sf"/>
</dbReference>
<proteinExistence type="inferred from homology"/>
<dbReference type="CDD" id="cd00431">
    <property type="entry name" value="cysteine_hydrolases"/>
    <property type="match status" value="1"/>
</dbReference>
<dbReference type="Gene3D" id="3.40.50.850">
    <property type="entry name" value="Isochorismatase-like"/>
    <property type="match status" value="1"/>
</dbReference>
<dbReference type="OrthoDB" id="445341at2759"/>
<sequence>MVSKMESLMDLVTQNQPHFQTRQALLVIGLQNDFCQPDGRLPVDTSTGFLERIGTLIPKFREISGNVIWVQTLYEADRIATGADTGEGDALVVGGLIDGDESSTEAGDEELGKEAALLPAQSRSSKHKQRALDLLKRVSARRKTLPKEIAKASVEEDDELFLLKSENRTPACVPGTSGAEFAGPFAGQIQRPADSVIKTTNYSAFQGTNLLMTLRAKLVTELFICGCITNVSVLATVIDAARHGVKICVVEDCLGFRKENRHDLALRRMDEFFDAYLVNSEEILSKEPLPTSKKPAKPDKDSQQALESALGKMSLGETKKAENELKTASERGPETSDKDFSDLLVRGAQLPAEEQEPKPQLVKTKIRMRTGRTKKKKKAKEEVSPEEPATSTAETQPTSSQPLPTPQITKAESVVDLREKETKQQALKNAASVPALSTKGEEKEKNRLSDFSDRVRLSLARAPKSDESKRVSLASTTSKHEDKASIKQEDTAPAKTGPVTEPEPVETPSKKTSKIPSLANLPALGPEDTIAEGDSCIIYDFFPANVIHPSNPSKPLKDLIFLQLYNEVRWQKMLHRQGEVPRLVCCQVNVSFGSQRTMRLRTKKPLSKTDEPGTADDATDQRKTQRVPMPHNSMFVLGLKSNSKWLHGIQPDKRIASERSAAETSYNGMRISLTFRQIGTFLDAKETTIWGRGATSKTTRDAADVINNDEEEAQRLIIAFSRENQDPDFSWQDHYGDGFDVLHLHNPPPPDTPLLFASNNTIETQQAMIGLAEAKISYTLIDAPQLDMSYELDRQVTFRDNDTHHTEIHMSSSVLLYLDRYHALDTSSASNPVTANAYLVMLLTAGIIKAWLNRRVPGYEAELRNLVLRLEEEVGVLGGPFVAGSRFSIADCYVWPVVHVLVGEWEGWDKAAMGGLEDWYRKCWKKKACVKKVAGSLAGGEVEKWGKGGCIL</sequence>